<gene>
    <name evidence="1" type="ORF">AVEN_41144_1</name>
</gene>
<keyword evidence="2" id="KW-1185">Reference proteome</keyword>
<comment type="caution">
    <text evidence="1">The sequence shown here is derived from an EMBL/GenBank/DDBJ whole genome shotgun (WGS) entry which is preliminary data.</text>
</comment>
<dbReference type="Proteomes" id="UP000499080">
    <property type="component" value="Unassembled WGS sequence"/>
</dbReference>
<dbReference type="EMBL" id="BGPR01003964">
    <property type="protein sequence ID" value="GBM94366.1"/>
    <property type="molecule type" value="Genomic_DNA"/>
</dbReference>
<dbReference type="AlphaFoldDB" id="A0A4Y2JYL7"/>
<accession>A0A4Y2JYL7</accession>
<protein>
    <submittedName>
        <fullName evidence="1">Uncharacterized protein</fullName>
    </submittedName>
</protein>
<feature type="non-terminal residue" evidence="1">
    <location>
        <position position="1"/>
    </location>
</feature>
<evidence type="ECO:0000313" key="2">
    <source>
        <dbReference type="Proteomes" id="UP000499080"/>
    </source>
</evidence>
<name>A0A4Y2JYL7_ARAVE</name>
<evidence type="ECO:0000313" key="1">
    <source>
        <dbReference type="EMBL" id="GBM94366.1"/>
    </source>
</evidence>
<organism evidence="1 2">
    <name type="scientific">Araneus ventricosus</name>
    <name type="common">Orbweaver spider</name>
    <name type="synonym">Epeira ventricosa</name>
    <dbReference type="NCBI Taxonomy" id="182803"/>
    <lineage>
        <taxon>Eukaryota</taxon>
        <taxon>Metazoa</taxon>
        <taxon>Ecdysozoa</taxon>
        <taxon>Arthropoda</taxon>
        <taxon>Chelicerata</taxon>
        <taxon>Arachnida</taxon>
        <taxon>Araneae</taxon>
        <taxon>Araneomorphae</taxon>
        <taxon>Entelegynae</taxon>
        <taxon>Araneoidea</taxon>
        <taxon>Araneidae</taxon>
        <taxon>Araneus</taxon>
    </lineage>
</organism>
<proteinExistence type="predicted"/>
<reference evidence="1 2" key="1">
    <citation type="journal article" date="2019" name="Sci. Rep.">
        <title>Orb-weaving spider Araneus ventricosus genome elucidates the spidroin gene catalogue.</title>
        <authorList>
            <person name="Kono N."/>
            <person name="Nakamura H."/>
            <person name="Ohtoshi R."/>
            <person name="Moran D.A.P."/>
            <person name="Shinohara A."/>
            <person name="Yoshida Y."/>
            <person name="Fujiwara M."/>
            <person name="Mori M."/>
            <person name="Tomita M."/>
            <person name="Arakawa K."/>
        </authorList>
    </citation>
    <scope>NUCLEOTIDE SEQUENCE [LARGE SCALE GENOMIC DNA]</scope>
</reference>
<sequence>NFDCDASISPPGREALPSSNLNYNVMKISSDRSHPSYVTFICILLVEQEVRPNCDGGVRRRPSPEAQWCINGTLNSCWSQWKTYEEAELLLLKLERAVPICGTVRNSAECNKMGFRMDDVRKCFGRLCFIFFLYLSCTDDGISIGTLSDSEKMQ</sequence>